<organism evidence="2 3">
    <name type="scientific">Natrarchaeobaculum sulfurireducens</name>
    <dbReference type="NCBI Taxonomy" id="2044521"/>
    <lineage>
        <taxon>Archaea</taxon>
        <taxon>Methanobacteriati</taxon>
        <taxon>Methanobacteriota</taxon>
        <taxon>Stenosarchaea group</taxon>
        <taxon>Halobacteria</taxon>
        <taxon>Halobacteriales</taxon>
        <taxon>Natrialbaceae</taxon>
        <taxon>Natrarchaeobaculum</taxon>
    </lineage>
</organism>
<gene>
    <name evidence="2" type="ORF">AArc1_1416</name>
</gene>
<keyword evidence="1" id="KW-0472">Membrane</keyword>
<proteinExistence type="predicted"/>
<feature type="transmembrane region" description="Helical" evidence="1">
    <location>
        <begin position="56"/>
        <end position="74"/>
    </location>
</feature>
<evidence type="ECO:0000313" key="3">
    <source>
        <dbReference type="Proteomes" id="UP000258707"/>
    </source>
</evidence>
<feature type="transmembrane region" description="Helical" evidence="1">
    <location>
        <begin position="28"/>
        <end position="51"/>
    </location>
</feature>
<dbReference type="AlphaFoldDB" id="A0A346PE05"/>
<accession>A0A346PE05</accession>
<protein>
    <submittedName>
        <fullName evidence="2">Uncharacterized protein</fullName>
    </submittedName>
</protein>
<dbReference type="GeneID" id="37638221"/>
<evidence type="ECO:0000256" key="1">
    <source>
        <dbReference type="SAM" id="Phobius"/>
    </source>
</evidence>
<dbReference type="EMBL" id="CP024047">
    <property type="protein sequence ID" value="AXR77750.1"/>
    <property type="molecule type" value="Genomic_DNA"/>
</dbReference>
<keyword evidence="1" id="KW-0812">Transmembrane</keyword>
<dbReference type="Proteomes" id="UP000258707">
    <property type="component" value="Chromosome"/>
</dbReference>
<keyword evidence="1" id="KW-1133">Transmembrane helix</keyword>
<dbReference type="KEGG" id="nan:AArc1_1416"/>
<evidence type="ECO:0000313" key="2">
    <source>
        <dbReference type="EMBL" id="AXR77750.1"/>
    </source>
</evidence>
<sequence length="84" mass="9875">MESSQDAESYWWDPWFEWWDSWIDSHPLAYTLLHFFAPFIVISLIGVAGIISLEHAVVFGFTYGLVYCLFRVMYKGYPPTDKTD</sequence>
<dbReference type="RefSeq" id="WP_117363883.1">
    <property type="nucleotide sequence ID" value="NZ_CP024047.1"/>
</dbReference>
<reference evidence="3" key="1">
    <citation type="submission" date="2017-10" db="EMBL/GenBank/DDBJ databases">
        <title>Phenotypic and genomic properties of facultatively anaerobic sulfur-reducing natronoarchaea from hypersaline soda lakes.</title>
        <authorList>
            <person name="Sorokin D.Y."/>
            <person name="Kublanov I.V."/>
            <person name="Roman P."/>
            <person name="Sinninghe Damste J.S."/>
            <person name="Golyshin P.N."/>
            <person name="Rojo D."/>
            <person name="Ciordia S."/>
            <person name="Mena Md.C."/>
            <person name="Ferrer M."/>
            <person name="Messina E."/>
            <person name="Smedile F."/>
            <person name="La Spada G."/>
            <person name="La Cono V."/>
            <person name="Yakimov M.M."/>
        </authorList>
    </citation>
    <scope>NUCLEOTIDE SEQUENCE [LARGE SCALE GENOMIC DNA]</scope>
    <source>
        <strain evidence="3">AArc1</strain>
    </source>
</reference>
<name>A0A346PE05_9EURY</name>